<feature type="transmembrane region" description="Helical" evidence="1">
    <location>
        <begin position="7"/>
        <end position="27"/>
    </location>
</feature>
<dbReference type="RefSeq" id="WP_189169892.1">
    <property type="nucleotide sequence ID" value="NZ_BMQB01000004.1"/>
</dbReference>
<evidence type="ECO:0000313" key="3">
    <source>
        <dbReference type="Proteomes" id="UP000649739"/>
    </source>
</evidence>
<comment type="caution">
    <text evidence="2">The sequence shown here is derived from an EMBL/GenBank/DDBJ whole genome shotgun (WGS) entry which is preliminary data.</text>
</comment>
<dbReference type="Proteomes" id="UP000649739">
    <property type="component" value="Unassembled WGS sequence"/>
</dbReference>
<feature type="transmembrane region" description="Helical" evidence="1">
    <location>
        <begin position="67"/>
        <end position="88"/>
    </location>
</feature>
<name>A0A8J3B2Z3_9ACTN</name>
<evidence type="ECO:0000313" key="2">
    <source>
        <dbReference type="EMBL" id="GGJ90801.1"/>
    </source>
</evidence>
<keyword evidence="1" id="KW-1133">Transmembrane helix</keyword>
<keyword evidence="1" id="KW-0812">Transmembrane</keyword>
<reference evidence="2" key="2">
    <citation type="submission" date="2020-09" db="EMBL/GenBank/DDBJ databases">
        <authorList>
            <person name="Sun Q."/>
            <person name="Ohkuma M."/>
        </authorList>
    </citation>
    <scope>NUCLEOTIDE SEQUENCE</scope>
    <source>
        <strain evidence="2">JCM 3090</strain>
    </source>
</reference>
<proteinExistence type="predicted"/>
<protein>
    <submittedName>
        <fullName evidence="2">Uncharacterized protein</fullName>
    </submittedName>
</protein>
<reference evidence="2" key="1">
    <citation type="journal article" date="2014" name="Int. J. Syst. Evol. Microbiol.">
        <title>Complete genome sequence of Corynebacterium casei LMG S-19264T (=DSM 44701T), isolated from a smear-ripened cheese.</title>
        <authorList>
            <consortium name="US DOE Joint Genome Institute (JGI-PGF)"/>
            <person name="Walter F."/>
            <person name="Albersmeier A."/>
            <person name="Kalinowski J."/>
            <person name="Ruckert C."/>
        </authorList>
    </citation>
    <scope>NUCLEOTIDE SEQUENCE</scope>
    <source>
        <strain evidence="2">JCM 3090</strain>
    </source>
</reference>
<sequence length="97" mass="10599">MLRRFWTTWGMLIIGAIFVGLGVMATLDPDPSCHGVAMTPDQTCVEQGRFGRERVSTYEDKQQVNRLVSRAAPVVGVALLAIGGVRVARSRRTTQPA</sequence>
<organism evidence="2 3">
    <name type="scientific">Pilimelia anulata</name>
    <dbReference type="NCBI Taxonomy" id="53371"/>
    <lineage>
        <taxon>Bacteria</taxon>
        <taxon>Bacillati</taxon>
        <taxon>Actinomycetota</taxon>
        <taxon>Actinomycetes</taxon>
        <taxon>Micromonosporales</taxon>
        <taxon>Micromonosporaceae</taxon>
        <taxon>Pilimelia</taxon>
    </lineage>
</organism>
<keyword evidence="3" id="KW-1185">Reference proteome</keyword>
<dbReference type="EMBL" id="BMQB01000004">
    <property type="protein sequence ID" value="GGJ90801.1"/>
    <property type="molecule type" value="Genomic_DNA"/>
</dbReference>
<keyword evidence="1" id="KW-0472">Membrane</keyword>
<dbReference type="AlphaFoldDB" id="A0A8J3B2Z3"/>
<accession>A0A8J3B2Z3</accession>
<gene>
    <name evidence="2" type="ORF">GCM10010123_20780</name>
</gene>
<evidence type="ECO:0000256" key="1">
    <source>
        <dbReference type="SAM" id="Phobius"/>
    </source>
</evidence>